<dbReference type="EMBL" id="JUFZ01000070">
    <property type="protein sequence ID" value="KIC07033.1"/>
    <property type="molecule type" value="Genomic_DNA"/>
</dbReference>
<sequence length="43" mass="4961">MLKKYWYLLDLSIIMADLVHLCQVLSLSEGRPIVARPFTLKGK</sequence>
<gene>
    <name evidence="1" type="ORF">MCC93_15700</name>
</gene>
<organism evidence="1 2">
    <name type="scientific">Morococcus cerebrosus</name>
    <dbReference type="NCBI Taxonomy" id="1056807"/>
    <lineage>
        <taxon>Bacteria</taxon>
        <taxon>Pseudomonadati</taxon>
        <taxon>Pseudomonadota</taxon>
        <taxon>Betaproteobacteria</taxon>
        <taxon>Neisseriales</taxon>
        <taxon>Neisseriaceae</taxon>
        <taxon>Morococcus</taxon>
    </lineage>
</organism>
<evidence type="ECO:0000313" key="2">
    <source>
        <dbReference type="Proteomes" id="UP000031390"/>
    </source>
</evidence>
<dbReference type="AlphaFoldDB" id="A0A0C1EE74"/>
<evidence type="ECO:0000313" key="1">
    <source>
        <dbReference type="EMBL" id="KIC07033.1"/>
    </source>
</evidence>
<dbReference type="Proteomes" id="UP000031390">
    <property type="component" value="Unassembled WGS sequence"/>
</dbReference>
<name>A0A0C1EE74_9NEIS</name>
<reference evidence="1 2" key="1">
    <citation type="submission" date="2014-12" db="EMBL/GenBank/DDBJ databases">
        <title>Genome sequence of Morococcus cerebrosus.</title>
        <authorList>
            <person name="Shin S.-K."/>
            <person name="Yi H."/>
        </authorList>
    </citation>
    <scope>NUCLEOTIDE SEQUENCE [LARGE SCALE GENOMIC DNA]</scope>
    <source>
        <strain evidence="1 2">CIP 81.93</strain>
    </source>
</reference>
<comment type="caution">
    <text evidence="1">The sequence shown here is derived from an EMBL/GenBank/DDBJ whole genome shotgun (WGS) entry which is preliminary data.</text>
</comment>
<proteinExistence type="predicted"/>
<dbReference type="PATRIC" id="fig|1056807.3.peg.1506"/>
<protein>
    <submittedName>
        <fullName evidence="1">Uncharacterized protein</fullName>
    </submittedName>
</protein>
<accession>A0A0C1EE74</accession>